<comment type="caution">
    <text evidence="2">The sequence shown here is derived from an EMBL/GenBank/DDBJ whole genome shotgun (WGS) entry which is preliminary data.</text>
</comment>
<dbReference type="EMBL" id="LBOI01000022">
    <property type="protein sequence ID" value="KKP30858.1"/>
    <property type="molecule type" value="Genomic_DNA"/>
</dbReference>
<name>A0A0F9YHF6_9BACT</name>
<evidence type="ECO:0000313" key="2">
    <source>
        <dbReference type="EMBL" id="KKP30858.1"/>
    </source>
</evidence>
<keyword evidence="1" id="KW-0472">Membrane</keyword>
<organism evidence="2 3">
    <name type="scientific">Candidatus Woesebacteria bacterium GW2011_GWC2_31_9</name>
    <dbReference type="NCBI Taxonomy" id="1618586"/>
    <lineage>
        <taxon>Bacteria</taxon>
        <taxon>Candidatus Woeseibacteriota</taxon>
    </lineage>
</organism>
<evidence type="ECO:0000313" key="3">
    <source>
        <dbReference type="Proteomes" id="UP000034803"/>
    </source>
</evidence>
<sequence length="180" mass="19470">MLARKINLIPTEMAVPAGSLKFVKVLNKLSILGVISLILLTISAITLFVFYSIELKKVNSSVASLKNEISSLEKSEQKLILVKDKLGKIAYVKSLDSAENEINRFKKINEIVSVSSDSAFTEVSIGSSKTEVSLISGNSTSLTSILESVANLKDYGKIILSSLGFNPTSGFLTSFIFNSK</sequence>
<dbReference type="Proteomes" id="UP000034803">
    <property type="component" value="Unassembled WGS sequence"/>
</dbReference>
<keyword evidence="1" id="KW-0812">Transmembrane</keyword>
<feature type="transmembrane region" description="Helical" evidence="1">
    <location>
        <begin position="29"/>
        <end position="51"/>
    </location>
</feature>
<reference evidence="2 3" key="1">
    <citation type="journal article" date="2015" name="Nature">
        <title>rRNA introns, odd ribosomes, and small enigmatic genomes across a large radiation of phyla.</title>
        <authorList>
            <person name="Brown C.T."/>
            <person name="Hug L.A."/>
            <person name="Thomas B.C."/>
            <person name="Sharon I."/>
            <person name="Castelle C.J."/>
            <person name="Singh A."/>
            <person name="Wilkins M.J."/>
            <person name="Williams K.H."/>
            <person name="Banfield J.F."/>
        </authorList>
    </citation>
    <scope>NUCLEOTIDE SEQUENCE [LARGE SCALE GENOMIC DNA]</scope>
</reference>
<protein>
    <recommendedName>
        <fullName evidence="4">Fimbrial assembly family protein</fullName>
    </recommendedName>
</protein>
<proteinExistence type="predicted"/>
<evidence type="ECO:0000256" key="1">
    <source>
        <dbReference type="SAM" id="Phobius"/>
    </source>
</evidence>
<accession>A0A0F9YHF6</accession>
<keyword evidence="1" id="KW-1133">Transmembrane helix</keyword>
<evidence type="ECO:0008006" key="4">
    <source>
        <dbReference type="Google" id="ProtNLM"/>
    </source>
</evidence>
<gene>
    <name evidence="2" type="ORF">UR21_C0022G0006</name>
</gene>
<dbReference type="AlphaFoldDB" id="A0A0F9YHF6"/>